<dbReference type="SUPFAM" id="SSF53955">
    <property type="entry name" value="Lysozyme-like"/>
    <property type="match status" value="1"/>
</dbReference>
<sequence length="958" mass="107543">MAKGVKKIKRLSNSYELDNYYNAGEVICINPNQEASFLVGEWYSETTEEEKRRNVSWLWMDQKKRKIFNQTMKPAGVPYGVTIPRKLCGLYAFYLEVGLYGRHDERNTGLYVFSKCEKKITSSSWSKKENTADNSEINYGHDLFISLEAEGVNGETLTLELYSEKKITRIEKAKEKCIDGALKTKFKTMACYRGVQGLPSDLEKFHIKVLDSKGEYLKNASGNDKIISFTIKNKSLIQIPVFEPPTNTTPFTIDNTPKEEEIKTEGIITAYFAKEEFSLETAEVADQFEYKFKNRNANIDKDKIAAIIKKNVDPQVKADKKYAKLDDIKNALTERTYEKGASISFNLYKLGANYIKINSAPLEEEVYVVAKTFLLDGKEVSITIKEKETILIDADANVPVLEAKEDGAELATLKATVEKGIAKVKIKLRPKADEDLKEWKEKLLKGKKEEAYRYTFKNETVITDSNKKQFAVIILNNAKEGKQGNAKIATGKTAFADDVEKALKSETYSSGATISFDTYKTQAESLWLKAECQGETVKHEKEFLKRDGAYFIIGKKCECEARIRAFMRVIRIAEGTGEYIKGTKQARDPELGYTTWFSGAGNNFTLSDDHPRVINSNSTNTIRSSAAGAYQIMSWKYDNLNGYTLVFKDGYFQKKLPEEYIEKYDKAKKYDAKGFSKEAQDKLCVAILKDDAKVINALQKKDIKEAISKSSGIWVSLPGATAGQPTAKMQETLDYYEEFLKDELAGKSNLHIKQGFLKDFDIKCSCDLGDCTEEKCTQYADVVPNPQISTDNGGKKNNRFNSAGGRKNPHRGVDIYTGDNKVDVHSLLCGEVVFTVTSFATNEYNSTSLGNLVVVKSKDKNDEVVYIMYCHLDSVKVAKNDKVKHNDVIGISGSTGNAGSVYENGKLIHGISPENYHIHIEASTSYVAGTATFKNVASSRVNPEDYMKTKFDIDGEKI</sequence>
<proteinExistence type="predicted"/>
<dbReference type="PANTHER" id="PTHR21666">
    <property type="entry name" value="PEPTIDASE-RELATED"/>
    <property type="match status" value="1"/>
</dbReference>
<protein>
    <submittedName>
        <fullName evidence="3">Peptidoglycan DD-metalloendopeptidase family protein</fullName>
    </submittedName>
</protein>
<dbReference type="SUPFAM" id="SSF51261">
    <property type="entry name" value="Duplicated hybrid motif"/>
    <property type="match status" value="1"/>
</dbReference>
<gene>
    <name evidence="3" type="ORF">ACFO3N_11400</name>
</gene>
<dbReference type="RefSeq" id="WP_379797816.1">
    <property type="nucleotide sequence ID" value="NZ_JBHSFY010000006.1"/>
</dbReference>
<evidence type="ECO:0000313" key="4">
    <source>
        <dbReference type="Proteomes" id="UP001596003"/>
    </source>
</evidence>
<dbReference type="InterPro" id="IPR023346">
    <property type="entry name" value="Lysozyme-like_dom_sf"/>
</dbReference>
<feature type="region of interest" description="Disordered" evidence="1">
    <location>
        <begin position="787"/>
        <end position="812"/>
    </location>
</feature>
<dbReference type="Pfam" id="PF01551">
    <property type="entry name" value="Peptidase_M23"/>
    <property type="match status" value="1"/>
</dbReference>
<evidence type="ECO:0000256" key="1">
    <source>
        <dbReference type="SAM" id="MobiDB-lite"/>
    </source>
</evidence>
<dbReference type="PANTHER" id="PTHR21666:SF291">
    <property type="entry name" value="STAGE II SPORULATION PROTEIN Q"/>
    <property type="match status" value="1"/>
</dbReference>
<accession>A0ABV8ZEV8</accession>
<organism evidence="3 4">
    <name type="scientific">Flavobacterium chungangensis</name>
    <dbReference type="NCBI Taxonomy" id="2708132"/>
    <lineage>
        <taxon>Bacteria</taxon>
        <taxon>Pseudomonadati</taxon>
        <taxon>Bacteroidota</taxon>
        <taxon>Flavobacteriia</taxon>
        <taxon>Flavobacteriales</taxon>
        <taxon>Flavobacteriaceae</taxon>
        <taxon>Flavobacterium</taxon>
    </lineage>
</organism>
<reference evidence="4" key="1">
    <citation type="journal article" date="2019" name="Int. J. Syst. Evol. Microbiol.">
        <title>The Global Catalogue of Microorganisms (GCM) 10K type strain sequencing project: providing services to taxonomists for standard genome sequencing and annotation.</title>
        <authorList>
            <consortium name="The Broad Institute Genomics Platform"/>
            <consortium name="The Broad Institute Genome Sequencing Center for Infectious Disease"/>
            <person name="Wu L."/>
            <person name="Ma J."/>
        </authorList>
    </citation>
    <scope>NUCLEOTIDE SEQUENCE [LARGE SCALE GENOMIC DNA]</scope>
    <source>
        <strain evidence="4">NBRC 103627</strain>
    </source>
</reference>
<comment type="caution">
    <text evidence="3">The sequence shown here is derived from an EMBL/GenBank/DDBJ whole genome shotgun (WGS) entry which is preliminary data.</text>
</comment>
<dbReference type="InterPro" id="IPR016047">
    <property type="entry name" value="M23ase_b-sheet_dom"/>
</dbReference>
<keyword evidence="4" id="KW-1185">Reference proteome</keyword>
<dbReference type="Gene3D" id="2.70.70.10">
    <property type="entry name" value="Glucose Permease (Domain IIA)"/>
    <property type="match status" value="1"/>
</dbReference>
<dbReference type="Gene3D" id="1.10.530.10">
    <property type="match status" value="1"/>
</dbReference>
<name>A0ABV8ZEV8_9FLAO</name>
<feature type="domain" description="M23ase beta-sheet core" evidence="2">
    <location>
        <begin position="809"/>
        <end position="899"/>
    </location>
</feature>
<dbReference type="InterPro" id="IPR050570">
    <property type="entry name" value="Cell_wall_metabolism_enzyme"/>
</dbReference>
<evidence type="ECO:0000259" key="2">
    <source>
        <dbReference type="Pfam" id="PF01551"/>
    </source>
</evidence>
<dbReference type="CDD" id="cd12797">
    <property type="entry name" value="M23_peptidase"/>
    <property type="match status" value="1"/>
</dbReference>
<dbReference type="InterPro" id="IPR011055">
    <property type="entry name" value="Dup_hybrid_motif"/>
</dbReference>
<dbReference type="EMBL" id="JBHSFY010000006">
    <property type="protein sequence ID" value="MFC4477670.1"/>
    <property type="molecule type" value="Genomic_DNA"/>
</dbReference>
<evidence type="ECO:0000313" key="3">
    <source>
        <dbReference type="EMBL" id="MFC4477670.1"/>
    </source>
</evidence>
<dbReference type="Proteomes" id="UP001596003">
    <property type="component" value="Unassembled WGS sequence"/>
</dbReference>